<evidence type="ECO:0000256" key="1">
    <source>
        <dbReference type="SAM" id="SignalP"/>
    </source>
</evidence>
<feature type="non-terminal residue" evidence="2">
    <location>
        <position position="172"/>
    </location>
</feature>
<reference evidence="2" key="1">
    <citation type="submission" date="2021-06" db="EMBL/GenBank/DDBJ databases">
        <authorList>
            <person name="Hodson N. C."/>
            <person name="Mongue J. A."/>
            <person name="Jaron S. K."/>
        </authorList>
    </citation>
    <scope>NUCLEOTIDE SEQUENCE</scope>
</reference>
<keyword evidence="3" id="KW-1185">Reference proteome</keyword>
<evidence type="ECO:0000313" key="2">
    <source>
        <dbReference type="EMBL" id="CAG7820857.1"/>
    </source>
</evidence>
<name>A0A8J2PEP2_9HEXA</name>
<feature type="chain" id="PRO_5035213094" evidence="1">
    <location>
        <begin position="25"/>
        <end position="172"/>
    </location>
</feature>
<evidence type="ECO:0000313" key="3">
    <source>
        <dbReference type="Proteomes" id="UP000708208"/>
    </source>
</evidence>
<dbReference type="EMBL" id="CAJVCH010492268">
    <property type="protein sequence ID" value="CAG7820857.1"/>
    <property type="molecule type" value="Genomic_DNA"/>
</dbReference>
<proteinExistence type="predicted"/>
<organism evidence="2 3">
    <name type="scientific">Allacma fusca</name>
    <dbReference type="NCBI Taxonomy" id="39272"/>
    <lineage>
        <taxon>Eukaryota</taxon>
        <taxon>Metazoa</taxon>
        <taxon>Ecdysozoa</taxon>
        <taxon>Arthropoda</taxon>
        <taxon>Hexapoda</taxon>
        <taxon>Collembola</taxon>
        <taxon>Symphypleona</taxon>
        <taxon>Sminthuridae</taxon>
        <taxon>Allacma</taxon>
    </lineage>
</organism>
<keyword evidence="1" id="KW-0732">Signal</keyword>
<dbReference type="AlphaFoldDB" id="A0A8J2PEP2"/>
<gene>
    <name evidence="2" type="ORF">AFUS01_LOCUS31228</name>
</gene>
<sequence>MEAPLPLFQLLTLLLSLPWGPNDTALLHQALFKTLTAEPKVSNQELNYLWNLTQFEQSLEQEQLMITKNRDRVKSIITTDQRQIRFYAYSHTRNPSHGWEILMTDADSVRFSGMRSDVPIKILIHGFQQNYQSEFPQRMKDGRIHNSRLPLYLAFIKAHITFHDVIPVLIIP</sequence>
<accession>A0A8J2PEP2</accession>
<feature type="signal peptide" evidence="1">
    <location>
        <begin position="1"/>
        <end position="24"/>
    </location>
</feature>
<dbReference type="Proteomes" id="UP000708208">
    <property type="component" value="Unassembled WGS sequence"/>
</dbReference>
<protein>
    <submittedName>
        <fullName evidence="2">Uncharacterized protein</fullName>
    </submittedName>
</protein>
<comment type="caution">
    <text evidence="2">The sequence shown here is derived from an EMBL/GenBank/DDBJ whole genome shotgun (WGS) entry which is preliminary data.</text>
</comment>